<dbReference type="InterPro" id="IPR036872">
    <property type="entry name" value="CH_dom_sf"/>
</dbReference>
<dbReference type="AlphaFoldDB" id="T0R8W1"/>
<dbReference type="Gene3D" id="1.10.418.10">
    <property type="entry name" value="Calponin-like domain"/>
    <property type="match status" value="2"/>
</dbReference>
<feature type="compositionally biased region" description="Polar residues" evidence="1">
    <location>
        <begin position="234"/>
        <end position="250"/>
    </location>
</feature>
<accession>T0R8W1</accession>
<dbReference type="InterPro" id="IPR001715">
    <property type="entry name" value="CH_dom"/>
</dbReference>
<dbReference type="PRINTS" id="PR00888">
    <property type="entry name" value="SM22CALPONIN"/>
</dbReference>
<protein>
    <recommendedName>
        <fullName evidence="2">Calponin-homology (CH) domain-containing protein</fullName>
    </recommendedName>
</protein>
<proteinExistence type="predicted"/>
<feature type="domain" description="Calponin-homology (CH)" evidence="2">
    <location>
        <begin position="340"/>
        <end position="448"/>
    </location>
</feature>
<dbReference type="Proteomes" id="UP000030762">
    <property type="component" value="Unassembled WGS sequence"/>
</dbReference>
<evidence type="ECO:0000259" key="2">
    <source>
        <dbReference type="PROSITE" id="PS50021"/>
    </source>
</evidence>
<evidence type="ECO:0000256" key="1">
    <source>
        <dbReference type="SAM" id="MobiDB-lite"/>
    </source>
</evidence>
<name>T0R8W1_SAPDV</name>
<feature type="compositionally biased region" description="Polar residues" evidence="1">
    <location>
        <begin position="302"/>
        <end position="316"/>
    </location>
</feature>
<feature type="region of interest" description="Disordered" evidence="1">
    <location>
        <begin position="504"/>
        <end position="537"/>
    </location>
</feature>
<dbReference type="SMART" id="SM00033">
    <property type="entry name" value="CH"/>
    <property type="match status" value="2"/>
</dbReference>
<dbReference type="InParanoid" id="T0R8W1"/>
<evidence type="ECO:0000313" key="3">
    <source>
        <dbReference type="EMBL" id="EQC25922.1"/>
    </source>
</evidence>
<dbReference type="Pfam" id="PF00307">
    <property type="entry name" value="CH"/>
    <property type="match status" value="2"/>
</dbReference>
<organism evidence="3 4">
    <name type="scientific">Saprolegnia diclina (strain VS20)</name>
    <dbReference type="NCBI Taxonomy" id="1156394"/>
    <lineage>
        <taxon>Eukaryota</taxon>
        <taxon>Sar</taxon>
        <taxon>Stramenopiles</taxon>
        <taxon>Oomycota</taxon>
        <taxon>Saprolegniomycetes</taxon>
        <taxon>Saprolegniales</taxon>
        <taxon>Saprolegniaceae</taxon>
        <taxon>Saprolegnia</taxon>
    </lineage>
</organism>
<dbReference type="OMA" id="WIEAVTH"/>
<dbReference type="PROSITE" id="PS50021">
    <property type="entry name" value="CH"/>
    <property type="match status" value="2"/>
</dbReference>
<dbReference type="STRING" id="1156394.T0R8W1"/>
<dbReference type="GO" id="GO:0051015">
    <property type="term" value="F:actin filament binding"/>
    <property type="evidence" value="ECO:0007669"/>
    <property type="project" value="TreeGrafter"/>
</dbReference>
<dbReference type="RefSeq" id="XP_008620644.1">
    <property type="nucleotide sequence ID" value="XM_008622422.1"/>
</dbReference>
<dbReference type="InterPro" id="IPR003096">
    <property type="entry name" value="SM22_calponin"/>
</dbReference>
<dbReference type="GO" id="GO:0007015">
    <property type="term" value="P:actin filament organization"/>
    <property type="evidence" value="ECO:0007669"/>
    <property type="project" value="TreeGrafter"/>
</dbReference>
<dbReference type="VEuPathDB" id="FungiDB:SDRG_16221"/>
<feature type="compositionally biased region" description="Polar residues" evidence="1">
    <location>
        <begin position="527"/>
        <end position="537"/>
    </location>
</feature>
<dbReference type="InterPro" id="IPR050606">
    <property type="entry name" value="Calponin-like"/>
</dbReference>
<reference evidence="3 4" key="1">
    <citation type="submission" date="2012-04" db="EMBL/GenBank/DDBJ databases">
        <title>The Genome Sequence of Saprolegnia declina VS20.</title>
        <authorList>
            <consortium name="The Broad Institute Genome Sequencing Platform"/>
            <person name="Russ C."/>
            <person name="Nusbaum C."/>
            <person name="Tyler B."/>
            <person name="van West P."/>
            <person name="Dieguez-Uribeondo J."/>
            <person name="de Bruijn I."/>
            <person name="Tripathy S."/>
            <person name="Jiang R."/>
            <person name="Young S.K."/>
            <person name="Zeng Q."/>
            <person name="Gargeya S."/>
            <person name="Fitzgerald M."/>
            <person name="Haas B."/>
            <person name="Abouelleil A."/>
            <person name="Alvarado L."/>
            <person name="Arachchi H.M."/>
            <person name="Berlin A."/>
            <person name="Chapman S.B."/>
            <person name="Goldberg J."/>
            <person name="Griggs A."/>
            <person name="Gujja S."/>
            <person name="Hansen M."/>
            <person name="Howarth C."/>
            <person name="Imamovic A."/>
            <person name="Larimer J."/>
            <person name="McCowen C."/>
            <person name="Montmayeur A."/>
            <person name="Murphy C."/>
            <person name="Neiman D."/>
            <person name="Pearson M."/>
            <person name="Priest M."/>
            <person name="Roberts A."/>
            <person name="Saif S."/>
            <person name="Shea T."/>
            <person name="Sisk P."/>
            <person name="Sykes S."/>
            <person name="Wortman J."/>
            <person name="Nusbaum C."/>
            <person name="Birren B."/>
        </authorList>
    </citation>
    <scope>NUCLEOTIDE SEQUENCE [LARGE SCALE GENOMIC DNA]</scope>
    <source>
        <strain evidence="3 4">VS20</strain>
    </source>
</reference>
<feature type="compositionally biased region" description="Polar residues" evidence="1">
    <location>
        <begin position="281"/>
        <end position="292"/>
    </location>
</feature>
<dbReference type="EMBL" id="JH767250">
    <property type="protein sequence ID" value="EQC25922.1"/>
    <property type="molecule type" value="Genomic_DNA"/>
</dbReference>
<dbReference type="PANTHER" id="PTHR47385:SF14">
    <property type="entry name" value="TRANSGELIN"/>
    <property type="match status" value="1"/>
</dbReference>
<feature type="domain" description="Calponin-homology (CH)" evidence="2">
    <location>
        <begin position="24"/>
        <end position="127"/>
    </location>
</feature>
<keyword evidence="4" id="KW-1185">Reference proteome</keyword>
<dbReference type="eggNOG" id="KOG2046">
    <property type="taxonomic scope" value="Eukaryota"/>
</dbReference>
<gene>
    <name evidence="3" type="ORF">SDRG_16221</name>
</gene>
<evidence type="ECO:0000313" key="4">
    <source>
        <dbReference type="Proteomes" id="UP000030762"/>
    </source>
</evidence>
<feature type="region of interest" description="Disordered" evidence="1">
    <location>
        <begin position="222"/>
        <end position="316"/>
    </location>
</feature>
<dbReference type="GeneID" id="19956948"/>
<dbReference type="GO" id="GO:0015629">
    <property type="term" value="C:actin cytoskeleton"/>
    <property type="evidence" value="ECO:0007669"/>
    <property type="project" value="TreeGrafter"/>
</dbReference>
<dbReference type="SUPFAM" id="SSF47576">
    <property type="entry name" value="Calponin-homology domain, CH-domain"/>
    <property type="match status" value="2"/>
</dbReference>
<dbReference type="PANTHER" id="PTHR47385">
    <property type="entry name" value="CALPONIN"/>
    <property type="match status" value="1"/>
</dbReference>
<sequence length="537" mass="56799">MQRGGSAYGLDKELATKAMAKYDTNAEAEARDWIEAITGKAIGPDFGLGLKDGVILCELANVVDPTSRIKISASTMPFKQMENVTAFIRACRGMGVMEFDLFETVDLFEQKDLGVVVRCLHALGRTLQKKGTYNGPLLGVKESTRNERTFTEAQLAEARHATSLLNMGSQAIMERPNIDVTTGVTFGADSTTDLPPVSSGYSSPPTSSTIAAIPTILTKNAQGAFSSPDKPLQRTPSANNGSPTKASSSVAARWMSAAQPNNTTPTPSVTPPKQTPAPVQRTPSAQSVTPPKQATPAPVQRIPSTQSVTPPKQATPVQIRGGGYGLDAELAAKAVVKYDYALEADVKQWIEAVTHRTLGEFGPSLQNGQVLCVLINTLYAISMADETPIKVDASSVAFKQMQNIKHFLDAAKAMGVASVDVFETVDLFELKDLGAVVRCLLALNRAVVKKLPAYPGPVLTAVAPAAAPSTPAKPVATPIVATPAETPTSSWTAPVASSWTTPIAKAPETPAVETKPGVNAMLRHSSSKGLPTRTNWQ</sequence>
<dbReference type="OrthoDB" id="21595at2759"/>